<accession>A0ABT1XEN2</accession>
<dbReference type="SUPFAM" id="SSF141868">
    <property type="entry name" value="EAL domain-like"/>
    <property type="match status" value="1"/>
</dbReference>
<feature type="domain" description="PAS" evidence="1">
    <location>
        <begin position="243"/>
        <end position="288"/>
    </location>
</feature>
<sequence length="798" mass="88909">MSLGNLLDDPMVNEFLESNTARYALLGHVADELGMIAASKLFRQDIGFKSGSELIVARYGMSIYRALSNALHKHQGWTGHVKVHDQWLRLQMLVHSEFGILHEQDSHEHRNLTGFPLPLNVEARTSEQMVLDKKVPTSVLLNVDDKGRIKRISPSLEIFLGQNSEQLENLDAANLVFRTDVGHFKRLLDQVKYQTRSAEGSFRLRNTLNEVFYFDWTAACSGSDILLIGRSSNIHLEEALLKSEERINNILESMDDAFFAIDMNGYVNYLNEKGAELLGKSAQLLLGRMVWERAPHLKKTPLFKYVNQAKGSMKPETFQWQDPSNDMWYQVKAYPSEELISIFFTDVSSIKRNESKMRHQATHDPLTGLPNRLALSQTLQELLGNDQVQGFKLGLLFIDLDGFKAVNDTLGHDRGDDLLIAVSKRLRSVVRSSDIVARLSGDEFVITLPYIADQDTAFNVGRKVVDAISKKPFELGDKKIYVGASVGVALFPTDAADVEGLLKHADIAMYQAKQAGKNTVRVFHAQMSASLQTKVDLENDLHDAILHDRIELHYQPRFNANGAICSLEALARMRSRTGEVIPPSQFIPIAEESGLIIPMGEQVMRKACKWLHETNKKLKNPIGVSVNVSGIQLLDGKLCGTVEKILKLANLPAHLLELELTETVLMQNQDAVLSDLNSLHTLGVILSIDDFGIGYSSLATLHRMPVQSIKLDRSFVSELPNKIDSVILSRTVLAMAKALGLNVVAEGVETAEQRDFLIEAGVLELQGFGLARPMASDDARQFVWAQQITNASAKKILA</sequence>
<dbReference type="InterPro" id="IPR052155">
    <property type="entry name" value="Biofilm_reg_signaling"/>
</dbReference>
<dbReference type="Gene3D" id="3.20.20.450">
    <property type="entry name" value="EAL domain"/>
    <property type="match status" value="1"/>
</dbReference>
<dbReference type="PROSITE" id="PS50883">
    <property type="entry name" value="EAL"/>
    <property type="match status" value="1"/>
</dbReference>
<proteinExistence type="predicted"/>
<dbReference type="Pfam" id="PF00989">
    <property type="entry name" value="PAS"/>
    <property type="match status" value="1"/>
</dbReference>
<feature type="domain" description="GGDEF" evidence="3">
    <location>
        <begin position="391"/>
        <end position="525"/>
    </location>
</feature>
<dbReference type="InterPro" id="IPR001633">
    <property type="entry name" value="EAL_dom"/>
</dbReference>
<name>A0ABT1XEN2_9BURK</name>
<dbReference type="PANTHER" id="PTHR44757">
    <property type="entry name" value="DIGUANYLATE CYCLASE DGCP"/>
    <property type="match status" value="1"/>
</dbReference>
<dbReference type="InterPro" id="IPR035919">
    <property type="entry name" value="EAL_sf"/>
</dbReference>
<dbReference type="CDD" id="cd01949">
    <property type="entry name" value="GGDEF"/>
    <property type="match status" value="1"/>
</dbReference>
<dbReference type="EMBL" id="JANKHG010000014">
    <property type="protein sequence ID" value="MCR2745732.1"/>
    <property type="molecule type" value="Genomic_DNA"/>
</dbReference>
<dbReference type="InterPro" id="IPR000160">
    <property type="entry name" value="GGDEF_dom"/>
</dbReference>
<evidence type="ECO:0000259" key="1">
    <source>
        <dbReference type="PROSITE" id="PS50112"/>
    </source>
</evidence>
<evidence type="ECO:0000313" key="4">
    <source>
        <dbReference type="EMBL" id="MCR2745732.1"/>
    </source>
</evidence>
<dbReference type="SMART" id="SM00091">
    <property type="entry name" value="PAS"/>
    <property type="match status" value="2"/>
</dbReference>
<dbReference type="PROSITE" id="PS50112">
    <property type="entry name" value="PAS"/>
    <property type="match status" value="1"/>
</dbReference>
<dbReference type="Pfam" id="PF00563">
    <property type="entry name" value="EAL"/>
    <property type="match status" value="1"/>
</dbReference>
<dbReference type="SMART" id="SM00267">
    <property type="entry name" value="GGDEF"/>
    <property type="match status" value="1"/>
</dbReference>
<dbReference type="SMART" id="SM00052">
    <property type="entry name" value="EAL"/>
    <property type="match status" value="1"/>
</dbReference>
<dbReference type="CDD" id="cd01948">
    <property type="entry name" value="EAL"/>
    <property type="match status" value="1"/>
</dbReference>
<dbReference type="InterPro" id="IPR043128">
    <property type="entry name" value="Rev_trsase/Diguanyl_cyclase"/>
</dbReference>
<dbReference type="PROSITE" id="PS50887">
    <property type="entry name" value="GGDEF"/>
    <property type="match status" value="1"/>
</dbReference>
<organism evidence="4 5">
    <name type="scientific">Limnobacter parvus</name>
    <dbReference type="NCBI Taxonomy" id="2939690"/>
    <lineage>
        <taxon>Bacteria</taxon>
        <taxon>Pseudomonadati</taxon>
        <taxon>Pseudomonadota</taxon>
        <taxon>Betaproteobacteria</taxon>
        <taxon>Burkholderiales</taxon>
        <taxon>Burkholderiaceae</taxon>
        <taxon>Limnobacter</taxon>
    </lineage>
</organism>
<dbReference type="NCBIfam" id="TIGR00254">
    <property type="entry name" value="GGDEF"/>
    <property type="match status" value="1"/>
</dbReference>
<dbReference type="Gene3D" id="3.30.450.20">
    <property type="entry name" value="PAS domain"/>
    <property type="match status" value="1"/>
</dbReference>
<protein>
    <submittedName>
        <fullName evidence="4">EAL domain-containing protein</fullName>
    </submittedName>
</protein>
<dbReference type="RefSeq" id="WP_257510970.1">
    <property type="nucleotide sequence ID" value="NZ_JANKHG010000014.1"/>
</dbReference>
<dbReference type="SUPFAM" id="SSF55073">
    <property type="entry name" value="Nucleotide cyclase"/>
    <property type="match status" value="1"/>
</dbReference>
<evidence type="ECO:0000313" key="5">
    <source>
        <dbReference type="Proteomes" id="UP001165267"/>
    </source>
</evidence>
<gene>
    <name evidence="4" type="ORF">NSP04_03625</name>
</gene>
<dbReference type="InterPro" id="IPR000014">
    <property type="entry name" value="PAS"/>
</dbReference>
<dbReference type="NCBIfam" id="TIGR00229">
    <property type="entry name" value="sensory_box"/>
    <property type="match status" value="1"/>
</dbReference>
<dbReference type="InterPro" id="IPR035965">
    <property type="entry name" value="PAS-like_dom_sf"/>
</dbReference>
<dbReference type="Pfam" id="PF00990">
    <property type="entry name" value="GGDEF"/>
    <property type="match status" value="1"/>
</dbReference>
<keyword evidence="5" id="KW-1185">Reference proteome</keyword>
<dbReference type="Gene3D" id="3.30.70.270">
    <property type="match status" value="1"/>
</dbReference>
<evidence type="ECO:0000259" key="2">
    <source>
        <dbReference type="PROSITE" id="PS50883"/>
    </source>
</evidence>
<dbReference type="SUPFAM" id="SSF55785">
    <property type="entry name" value="PYP-like sensor domain (PAS domain)"/>
    <property type="match status" value="1"/>
</dbReference>
<dbReference type="PANTHER" id="PTHR44757:SF2">
    <property type="entry name" value="BIOFILM ARCHITECTURE MAINTENANCE PROTEIN MBAA"/>
    <property type="match status" value="1"/>
</dbReference>
<dbReference type="CDD" id="cd00130">
    <property type="entry name" value="PAS"/>
    <property type="match status" value="1"/>
</dbReference>
<feature type="domain" description="EAL" evidence="2">
    <location>
        <begin position="534"/>
        <end position="787"/>
    </location>
</feature>
<evidence type="ECO:0000259" key="3">
    <source>
        <dbReference type="PROSITE" id="PS50887"/>
    </source>
</evidence>
<dbReference type="Proteomes" id="UP001165267">
    <property type="component" value="Unassembled WGS sequence"/>
</dbReference>
<dbReference type="InterPro" id="IPR013767">
    <property type="entry name" value="PAS_fold"/>
</dbReference>
<reference evidence="4" key="1">
    <citation type="submission" date="2022-07" db="EMBL/GenBank/DDBJ databases">
        <authorList>
            <person name="Xamxidin M."/>
        </authorList>
    </citation>
    <scope>NUCLEOTIDE SEQUENCE</scope>
    <source>
        <strain evidence="4">YS8-69</strain>
    </source>
</reference>
<comment type="caution">
    <text evidence="4">The sequence shown here is derived from an EMBL/GenBank/DDBJ whole genome shotgun (WGS) entry which is preliminary data.</text>
</comment>
<dbReference type="InterPro" id="IPR029787">
    <property type="entry name" value="Nucleotide_cyclase"/>
</dbReference>